<comment type="caution">
    <text evidence="2">The sequence shown here is derived from an EMBL/GenBank/DDBJ whole genome shotgun (WGS) entry which is preliminary data.</text>
</comment>
<organism evidence="2 3">
    <name type="scientific">Cinchona calisaya</name>
    <dbReference type="NCBI Taxonomy" id="153742"/>
    <lineage>
        <taxon>Eukaryota</taxon>
        <taxon>Viridiplantae</taxon>
        <taxon>Streptophyta</taxon>
        <taxon>Embryophyta</taxon>
        <taxon>Tracheophyta</taxon>
        <taxon>Spermatophyta</taxon>
        <taxon>Magnoliopsida</taxon>
        <taxon>eudicotyledons</taxon>
        <taxon>Gunneridae</taxon>
        <taxon>Pentapetalae</taxon>
        <taxon>asterids</taxon>
        <taxon>lamiids</taxon>
        <taxon>Gentianales</taxon>
        <taxon>Rubiaceae</taxon>
        <taxon>Cinchonoideae</taxon>
        <taxon>Cinchoneae</taxon>
        <taxon>Cinchona</taxon>
    </lineage>
</organism>
<accession>A0ABD3AAH5</accession>
<dbReference type="EMBL" id="JBJUIK010000004">
    <property type="protein sequence ID" value="KAL3528811.1"/>
    <property type="molecule type" value="Genomic_DNA"/>
</dbReference>
<dbReference type="AlphaFoldDB" id="A0ABD3AAH5"/>
<dbReference type="Proteomes" id="UP001630127">
    <property type="component" value="Unassembled WGS sequence"/>
</dbReference>
<evidence type="ECO:0000313" key="3">
    <source>
        <dbReference type="Proteomes" id="UP001630127"/>
    </source>
</evidence>
<gene>
    <name evidence="2" type="ORF">ACH5RR_008133</name>
</gene>
<proteinExistence type="predicted"/>
<evidence type="ECO:0000313" key="2">
    <source>
        <dbReference type="EMBL" id="KAL3528811.1"/>
    </source>
</evidence>
<name>A0ABD3AAH5_9GENT</name>
<evidence type="ECO:0000256" key="1">
    <source>
        <dbReference type="SAM" id="MobiDB-lite"/>
    </source>
</evidence>
<feature type="region of interest" description="Disordered" evidence="1">
    <location>
        <begin position="1"/>
        <end position="32"/>
    </location>
</feature>
<protein>
    <submittedName>
        <fullName evidence="2">Uncharacterized protein</fullName>
    </submittedName>
</protein>
<sequence length="116" mass="13015">MGSATRNPMHVGMGSGNERGSTTQSCEREDTSMESWMLSMLESISARLDSLANQTETRLHASEGKMDAVNARMNILQHGMRLVMNEEQQASYRAYERAKVKQPIIDSMEDNTDEQS</sequence>
<reference evidence="2 3" key="1">
    <citation type="submission" date="2024-11" db="EMBL/GenBank/DDBJ databases">
        <title>A near-complete genome assembly of Cinchona calisaya.</title>
        <authorList>
            <person name="Lian D.C."/>
            <person name="Zhao X.W."/>
            <person name="Wei L."/>
        </authorList>
    </citation>
    <scope>NUCLEOTIDE SEQUENCE [LARGE SCALE GENOMIC DNA]</scope>
    <source>
        <tissue evidence="2">Nenye</tissue>
    </source>
</reference>
<keyword evidence="3" id="KW-1185">Reference proteome</keyword>